<accession>A0DL37</accession>
<evidence type="ECO:0000256" key="2">
    <source>
        <dbReference type="ARBA" id="ARBA00022737"/>
    </source>
</evidence>
<feature type="domain" description="EGF-like" evidence="6">
    <location>
        <begin position="1165"/>
        <end position="1204"/>
    </location>
</feature>
<dbReference type="STRING" id="5888.A0DL37"/>
<protein>
    <recommendedName>
        <fullName evidence="6">EGF-like domain-containing protein</fullName>
    </recommendedName>
</protein>
<sequence>MFQQVFFIFLGCLNLVNSQWTIRYSLLYLNTYFQDDFAPNYINYPFVEGTNFFMIPLEFNRTANFINCTNPSTSYITLDYEYPKVQYYFLKDGQFQGNGYIHYYYNHIQSYFYKGILCFDLYFQGNWTNGKVTFSIGSFIEDYFYDSPENYTLNSSFCDDFSYDIKKVKINIPQDVSGDFQFGIFNQNESGSVSIRKIYQMHYQFSCYPSCESCTGPKKNQCTQCYFGTPTNNICPPCPSDLYYVKNVGCRSKCESIQPLCFDGFCNTCPSIHKYILNLDNFSLGFNQVQYKIASNPNSYKDFLLWSKIYDPKFIDDSVDVFNITYPMFFTIYGIFKYSSGIMRQIKINNILGNYLKVTIKILVFDGFPLDCGIQFKFNNTYVGSIYRNTSGIQLHKFKEFQQISVGPQNSYSSSDLYYIYGVFDYPKYNILFSAIGNFSDPSFGWAMKSVEFYSSQCTINCQSCDNVSLKCKICYSSFLLYRDGTCLPSNQCNEPHQQMISDYCKDFDDETPYSSLLIKEDLNHFEQDYYPEYTLVSQSGFNLLTGSDRYFSYWEGKRILGGQFIWAQARLRRIHQNFGPHHSISIGFYVLFGPAFPSDGKFIYQIDSQTFFTSTFGASTFSNGTKQQIIRKKVNHFQNDLVLELECFGPNNEVTQAYCGFYNYYLAIHYCQPYCLECTDDKSCTQWNSTYSPTLIQFSQAECQLNQYFDQYKMLCVDCEPTCSTCKSKIVCLTCLNPTYTLTSFGCFCKQNQYEESSQCFNCPIQCNQCLSLTYCTECLSINNRKLSKGQCLCSEGYYQKDQDLVCLLCDKFCGTCFGPTSNDCLTCNIEVLNIQLVNSSCICPNNSFYDIQFNRCTFCHSNCLTCFNGSIDGCLSCDSSQKRVLTGLNCRCNTGFQTLNNVCIQCPNDIDTSLLECYKYCNNGDRIWHLNPCAACGSGFTLISNECIPICGDLQVVGDEQCDDGNTIQNDKCYNCQFQCPINCQTCDINTTLPCPDICGDGLITGDEECEDGNQVQYDGCYNCKYQCQNACTKCIKGKCTECATLGWQIDLLSEPPLCNEVCGDGLKVGIEECDDANFNNFDGCHNCKFLCRIGCSLCDQTRTKCLRCEFPGFEPYQYYCQPIQNDGLLVFDPYGFYYEKAQYYYGSWCDEYCNSYYGTCNVCGGVNAHYPCQPLECTNCFQGRCISCIPGQYLSSNNICKPYCNDDIKALNEYCEDSFILPYRGCQNCQPKCQDSCSVCSTRGWGCTQCKNGYELNDFLCYSKCGDFLMTYDKECDDGNLIPDDGCHFCKLNCQATCLICIKGICQDCEEGYQLINSRCVALINAFEQHQYSNYVECLQQEKKRIIKHTNYGWNDIKQQITLQNTSCKLCFLNCEICNEDTCIGCLQGYYFNEQQECQSECGDGILVQEEECEINDENCFHCLFVHPQYCKQSLNDACVNCDVGYYLDQIKMICTSYCGDGILAHDEQCDLQKKGCFDCKFQCSEDCLDCQDGLCLSCQDSFRVWDGGCHKVEQLVKQDLECKVQIQDVCFQCYEQYELNLNGDCVPSCQDSCIICKIGLCYECKESYYLDQNSCFLINECSSYFITDFSLLEKTCRNIQQSEFLRKSHNYIKSDEISHYFKFQLGYELDFIDSEFFQNWIFIINLFNNLSVEIAENEIFQVNTDFDYFDSNFDLQDHNCNTHCELCVDTQCIQCQIGYFVSDFSCVSICGDQLIVDNEQCDDGNTDQYDGCYECQYQCSNNCEICQRGNCSKCLNHFEQNSLYQCRKIEQIQIASNEQYDCKAVQNNSCLFCEHGTLESITGICIKNYQLENKCIGHCSLCLNQKCQQCEYGYYGTYCLEGDGTNLPIQRCNDFNQQESLICKQFQQCNSNCLYCINKECSLCNEGYFLFNNECIIRKVHAVAYRSNIEPVCGDGIVQIFEECDDGNNRQFDGCYECRFSCDYNCYDCFQGICQACQDGFLLNTNHLCDPFCGDNFVVPYSNEQCDDGNFDSLDGCYNCKYECQNFCLYCNQIQCLKCEEGFGILKTYCFPKCGDGIIIQEFEDCDDQNEEPYDGCYECKFQCRKNCLLCNKGVCLDECPEGMVYVGDICMKKQCTINCHNCEKGVCLECNPGYFYDDQVNLCLKDTQFDSTKNKSPMEMDENYYLCRLLECVYSPAPIMQMTFLNQTFSRQFVRIFFDQPVKLKDDEEEIQFYFNFTNLQETDYIITLHPQIKISSEQITVAEYIVEISNLAQLNEKPIFQAFCQTEVINSYNQTLQNNFTSLKLNYPKILSSQQVKSSQFMQNTNKIFMYSAISVSMISLFSGDSSFLLETLDVLQQQSFLKFINVDYPENLHIYFQASDMLTVSTYFNQINLDYYYNLITRKSETYQVNGKFQLYDVDPDLITSLLPQVLQCSGLVLLLLLSRSIYRIFQVIMSKQKIYNYFQFQSGVIKTTFLKVATTLRNYVMNLIKIRRNLTFNHYKHFFQLNAWDLLFKALLQINFSSYKEAKGYIQLVGSFFLIFVYGSYIIEFLRNKGKSEKMSDFKTNIFSSLNLCRKFMFHFVLIFFQECPTLQFLLLSTINLTQCFIIYRYEQSSSLDKMISILNEGTIGFFSLTCFPYNDINRIYFSNETITNTGFIQMGALLVNLLIVFFKQMLLKAQIIFKKRKPQHITNLILEF</sequence>
<feature type="domain" description="EGF-like" evidence="6">
    <location>
        <begin position="1738"/>
        <end position="1771"/>
    </location>
</feature>
<feature type="transmembrane region" description="Helical" evidence="4">
    <location>
        <begin position="2497"/>
        <end position="2518"/>
    </location>
</feature>
<gene>
    <name evidence="7" type="ORF">GSPATT00018071001</name>
</gene>
<feature type="domain" description="EGF-like" evidence="6">
    <location>
        <begin position="860"/>
        <end position="906"/>
    </location>
</feature>
<feature type="domain" description="EGF-like" evidence="6">
    <location>
        <begin position="1292"/>
        <end position="1324"/>
    </location>
</feature>
<evidence type="ECO:0000256" key="5">
    <source>
        <dbReference type="SAM" id="SignalP"/>
    </source>
</evidence>
<feature type="domain" description="EGF-like" evidence="6">
    <location>
        <begin position="2003"/>
        <end position="2035"/>
    </location>
</feature>
<keyword evidence="4" id="KW-0812">Transmembrane</keyword>
<feature type="domain" description="EGF-like" evidence="6">
    <location>
        <begin position="770"/>
        <end position="809"/>
    </location>
</feature>
<evidence type="ECO:0000256" key="4">
    <source>
        <dbReference type="SAM" id="Phobius"/>
    </source>
</evidence>
<dbReference type="InterPro" id="IPR006212">
    <property type="entry name" value="Furin_repeat"/>
</dbReference>
<keyword evidence="2" id="KW-0677">Repeat</keyword>
<dbReference type="EMBL" id="CT868485">
    <property type="protein sequence ID" value="CAK83754.1"/>
    <property type="molecule type" value="Genomic_DNA"/>
</dbReference>
<feature type="chain" id="PRO_5002624304" description="EGF-like domain-containing protein" evidence="5">
    <location>
        <begin position="19"/>
        <end position="2665"/>
    </location>
</feature>
<dbReference type="InterPro" id="IPR009030">
    <property type="entry name" value="Growth_fac_rcpt_cys_sf"/>
</dbReference>
<dbReference type="SMART" id="SM00261">
    <property type="entry name" value="FU"/>
    <property type="match status" value="14"/>
</dbReference>
<feature type="domain" description="EGF-like" evidence="6">
    <location>
        <begin position="918"/>
        <end position="950"/>
    </location>
</feature>
<dbReference type="eggNOG" id="KOG3525">
    <property type="taxonomic scope" value="Eukaryota"/>
</dbReference>
<dbReference type="NCBIfam" id="TIGR02232">
    <property type="entry name" value="myxo_disulf_rpt"/>
    <property type="match status" value="3"/>
</dbReference>
<evidence type="ECO:0000313" key="7">
    <source>
        <dbReference type="EMBL" id="CAK83754.1"/>
    </source>
</evidence>
<dbReference type="OMA" id="CNEDTCI"/>
<dbReference type="RefSeq" id="XP_001451151.1">
    <property type="nucleotide sequence ID" value="XM_001451114.1"/>
</dbReference>
<evidence type="ECO:0000256" key="3">
    <source>
        <dbReference type="ARBA" id="ARBA00023157"/>
    </source>
</evidence>
<feature type="transmembrane region" description="Helical" evidence="4">
    <location>
        <begin position="2627"/>
        <end position="2644"/>
    </location>
</feature>
<keyword evidence="4" id="KW-1133">Transmembrane helix</keyword>
<reference evidence="7 8" key="1">
    <citation type="journal article" date="2006" name="Nature">
        <title>Global trends of whole-genome duplications revealed by the ciliate Paramecium tetraurelia.</title>
        <authorList>
            <consortium name="Genoscope"/>
            <person name="Aury J.-M."/>
            <person name="Jaillon O."/>
            <person name="Duret L."/>
            <person name="Noel B."/>
            <person name="Jubin C."/>
            <person name="Porcel B.M."/>
            <person name="Segurens B."/>
            <person name="Daubin V."/>
            <person name="Anthouard V."/>
            <person name="Aiach N."/>
            <person name="Arnaiz O."/>
            <person name="Billaut A."/>
            <person name="Beisson J."/>
            <person name="Blanc I."/>
            <person name="Bouhouche K."/>
            <person name="Camara F."/>
            <person name="Duharcourt S."/>
            <person name="Guigo R."/>
            <person name="Gogendeau D."/>
            <person name="Katinka M."/>
            <person name="Keller A.-M."/>
            <person name="Kissmehl R."/>
            <person name="Klotz C."/>
            <person name="Koll F."/>
            <person name="Le Moue A."/>
            <person name="Lepere C."/>
            <person name="Malinsky S."/>
            <person name="Nowacki M."/>
            <person name="Nowak J.K."/>
            <person name="Plattner H."/>
            <person name="Poulain J."/>
            <person name="Ruiz F."/>
            <person name="Serrano V."/>
            <person name="Zagulski M."/>
            <person name="Dessen P."/>
            <person name="Betermier M."/>
            <person name="Weissenbach J."/>
            <person name="Scarpelli C."/>
            <person name="Schachter V."/>
            <person name="Sperling L."/>
            <person name="Meyer E."/>
            <person name="Cohen J."/>
            <person name="Wincker P."/>
        </authorList>
    </citation>
    <scope>NUCLEOTIDE SEQUENCE [LARGE SCALE GENOMIC DNA]</scope>
    <source>
        <strain evidence="7 8">Stock d4-2</strain>
    </source>
</reference>
<keyword evidence="8" id="KW-1185">Reference proteome</keyword>
<keyword evidence="1 5" id="KW-0732">Signal</keyword>
<feature type="signal peptide" evidence="5">
    <location>
        <begin position="1"/>
        <end position="18"/>
    </location>
</feature>
<feature type="domain" description="EGF-like" evidence="6">
    <location>
        <begin position="1941"/>
        <end position="1974"/>
    </location>
</feature>
<evidence type="ECO:0000313" key="8">
    <source>
        <dbReference type="Proteomes" id="UP000000600"/>
    </source>
</evidence>
<feature type="domain" description="EGF-like" evidence="6">
    <location>
        <begin position="1683"/>
        <end position="1711"/>
    </location>
</feature>
<dbReference type="InterPro" id="IPR000742">
    <property type="entry name" value="EGF"/>
</dbReference>
<feature type="domain" description="EGF-like" evidence="6">
    <location>
        <begin position="1415"/>
        <end position="1459"/>
    </location>
</feature>
<dbReference type="OrthoDB" id="290842at2759"/>
<keyword evidence="4" id="KW-0472">Membrane</keyword>
<feature type="domain" description="EGF-like" evidence="6">
    <location>
        <begin position="1872"/>
        <end position="1900"/>
    </location>
</feature>
<dbReference type="HOGENOM" id="CLU_000581_1_0_1"/>
<proteinExistence type="predicted"/>
<evidence type="ECO:0000259" key="6">
    <source>
        <dbReference type="SMART" id="SM00181"/>
    </source>
</evidence>
<dbReference type="Gene3D" id="2.10.220.10">
    <property type="entry name" value="Hormone Receptor, Insulin-like Growth Factor Receptor 1, Chain A, domain 2"/>
    <property type="match status" value="1"/>
</dbReference>
<dbReference type="PANTHER" id="PTHR38934:SF6">
    <property type="entry name" value="CHROMOSOME UNDETERMINED SCAFFOLD_176, WHOLE GENOME SHOTGUN SEQUENCE"/>
    <property type="match status" value="1"/>
</dbReference>
<name>A0DL37_PARTE</name>
<organism evidence="7 8">
    <name type="scientific">Paramecium tetraurelia</name>
    <dbReference type="NCBI Taxonomy" id="5888"/>
    <lineage>
        <taxon>Eukaryota</taxon>
        <taxon>Sar</taxon>
        <taxon>Alveolata</taxon>
        <taxon>Ciliophora</taxon>
        <taxon>Intramacronucleata</taxon>
        <taxon>Oligohymenophorea</taxon>
        <taxon>Peniculida</taxon>
        <taxon>Parameciidae</taxon>
        <taxon>Paramecium</taxon>
    </lineage>
</organism>
<dbReference type="PANTHER" id="PTHR38934">
    <property type="entry name" value="HYPHALLY REGULATED CELL WALL PROTEIN 1"/>
    <property type="match status" value="1"/>
</dbReference>
<feature type="domain" description="EGF-like" evidence="6">
    <location>
        <begin position="2099"/>
        <end position="2129"/>
    </location>
</feature>
<keyword evidence="3" id="KW-1015">Disulfide bond</keyword>
<dbReference type="SMART" id="SM00181">
    <property type="entry name" value="EGF"/>
    <property type="match status" value="15"/>
</dbReference>
<dbReference type="InParanoid" id="A0DL37"/>
<dbReference type="InterPro" id="IPR011936">
    <property type="entry name" value="Myxo_disulph_rpt"/>
</dbReference>
<dbReference type="KEGG" id="ptm:GSPATT00018071001"/>
<dbReference type="GeneID" id="5036936"/>
<dbReference type="SUPFAM" id="SSF57184">
    <property type="entry name" value="Growth factor receptor domain"/>
    <property type="match status" value="7"/>
</dbReference>
<feature type="domain" description="EGF-like" evidence="6">
    <location>
        <begin position="2063"/>
        <end position="2096"/>
    </location>
</feature>
<dbReference type="Proteomes" id="UP000000600">
    <property type="component" value="Unassembled WGS sequence"/>
</dbReference>
<feature type="domain" description="EGF-like" evidence="6">
    <location>
        <begin position="1235"/>
        <end position="1265"/>
    </location>
</feature>
<feature type="domain" description="EGF-like" evidence="6">
    <location>
        <begin position="457"/>
        <end position="488"/>
    </location>
</feature>
<evidence type="ECO:0000256" key="1">
    <source>
        <dbReference type="ARBA" id="ARBA00022729"/>
    </source>
</evidence>
<dbReference type="Pfam" id="PF13948">
    <property type="entry name" value="DUF4215"/>
    <property type="match status" value="11"/>
</dbReference>